<reference evidence="7 8" key="1">
    <citation type="journal article" date="2019" name="Emerg. Microbes Infect.">
        <title>Comprehensive subspecies identification of 175 nontuberculous mycobacteria species based on 7547 genomic profiles.</title>
        <authorList>
            <person name="Matsumoto Y."/>
            <person name="Kinjo T."/>
            <person name="Motooka D."/>
            <person name="Nabeya D."/>
            <person name="Jung N."/>
            <person name="Uechi K."/>
            <person name="Horii T."/>
            <person name="Iida T."/>
            <person name="Fujita J."/>
            <person name="Nakamura S."/>
        </authorList>
    </citation>
    <scope>NUCLEOTIDE SEQUENCE [LARGE SCALE GENOMIC DNA]</scope>
    <source>
        <strain evidence="7 8">JCM 14233</strain>
    </source>
</reference>
<keyword evidence="4" id="KW-0012">Acyltransferase</keyword>
<sequence length="114" mass="12259">MTSIDRSAAPQRLAKGAPARVPGLLIGRLGVDQRADGHGLGTALVHCILRKAVEINVMAACRAVVVNALNPGAVRWWQRFGFVPFDPNDESNLDLYLLTGVIERTLAEASDRLG</sequence>
<evidence type="ECO:0000313" key="8">
    <source>
        <dbReference type="Proteomes" id="UP000467236"/>
    </source>
</evidence>
<dbReference type="InterPro" id="IPR016181">
    <property type="entry name" value="Acyl_CoA_acyltransferase"/>
</dbReference>
<gene>
    <name evidence="7" type="ORF">MSHI_40550</name>
</gene>
<dbReference type="Proteomes" id="UP000467236">
    <property type="component" value="Chromosome"/>
</dbReference>
<feature type="domain" description="N-acetyltransferase" evidence="6">
    <location>
        <begin position="24"/>
        <end position="82"/>
    </location>
</feature>
<dbReference type="Gene3D" id="3.40.630.30">
    <property type="match status" value="1"/>
</dbReference>
<keyword evidence="1" id="KW-0678">Repressor</keyword>
<evidence type="ECO:0000256" key="3">
    <source>
        <dbReference type="ARBA" id="ARBA00022679"/>
    </source>
</evidence>
<dbReference type="Pfam" id="PF00583">
    <property type="entry name" value="Acetyltransf_1"/>
    <property type="match status" value="1"/>
</dbReference>
<dbReference type="SUPFAM" id="SSF55729">
    <property type="entry name" value="Acyl-CoA N-acyltransferases (Nat)"/>
    <property type="match status" value="1"/>
</dbReference>
<accession>A0A7I7MYC1</accession>
<evidence type="ECO:0000256" key="2">
    <source>
        <dbReference type="ARBA" id="ARBA00022649"/>
    </source>
</evidence>
<dbReference type="EMBL" id="AP022575">
    <property type="protein sequence ID" value="BBX76149.1"/>
    <property type="molecule type" value="Genomic_DNA"/>
</dbReference>
<proteinExistence type="predicted"/>
<evidence type="ECO:0000259" key="6">
    <source>
        <dbReference type="Pfam" id="PF00583"/>
    </source>
</evidence>
<keyword evidence="3" id="KW-0808">Transferase</keyword>
<protein>
    <recommendedName>
        <fullName evidence="6">N-acetyltransferase domain-containing protein</fullName>
    </recommendedName>
</protein>
<dbReference type="GO" id="GO:0016747">
    <property type="term" value="F:acyltransferase activity, transferring groups other than amino-acyl groups"/>
    <property type="evidence" value="ECO:0007669"/>
    <property type="project" value="InterPro"/>
</dbReference>
<comment type="catalytic activity">
    <reaction evidence="5">
        <text>glycyl-tRNA(Gly) + acetyl-CoA = N-acetylglycyl-tRNA(Gly) + CoA + H(+)</text>
        <dbReference type="Rhea" id="RHEA:81867"/>
        <dbReference type="Rhea" id="RHEA-COMP:9683"/>
        <dbReference type="Rhea" id="RHEA-COMP:19766"/>
        <dbReference type="ChEBI" id="CHEBI:15378"/>
        <dbReference type="ChEBI" id="CHEBI:57287"/>
        <dbReference type="ChEBI" id="CHEBI:57288"/>
        <dbReference type="ChEBI" id="CHEBI:78522"/>
        <dbReference type="ChEBI" id="CHEBI:232036"/>
    </reaction>
</comment>
<evidence type="ECO:0000256" key="5">
    <source>
        <dbReference type="ARBA" id="ARBA00049880"/>
    </source>
</evidence>
<name>A0A7I7MYC1_9MYCO</name>
<evidence type="ECO:0000256" key="1">
    <source>
        <dbReference type="ARBA" id="ARBA00022491"/>
    </source>
</evidence>
<keyword evidence="8" id="KW-1185">Reference proteome</keyword>
<dbReference type="PANTHER" id="PTHR36449">
    <property type="entry name" value="ACETYLTRANSFERASE-RELATED"/>
    <property type="match status" value="1"/>
</dbReference>
<keyword evidence="2" id="KW-1277">Toxin-antitoxin system</keyword>
<dbReference type="KEGG" id="mshj:MSHI_40550"/>
<organism evidence="7 8">
    <name type="scientific">Mycobacterium shinjukuense</name>
    <dbReference type="NCBI Taxonomy" id="398694"/>
    <lineage>
        <taxon>Bacteria</taxon>
        <taxon>Bacillati</taxon>
        <taxon>Actinomycetota</taxon>
        <taxon>Actinomycetes</taxon>
        <taxon>Mycobacteriales</taxon>
        <taxon>Mycobacteriaceae</taxon>
        <taxon>Mycobacterium</taxon>
    </lineage>
</organism>
<evidence type="ECO:0000256" key="4">
    <source>
        <dbReference type="ARBA" id="ARBA00023315"/>
    </source>
</evidence>
<dbReference type="PANTHER" id="PTHR36449:SF1">
    <property type="entry name" value="ACETYLTRANSFERASE"/>
    <property type="match status" value="1"/>
</dbReference>
<dbReference type="InterPro" id="IPR000182">
    <property type="entry name" value="GNAT_dom"/>
</dbReference>
<dbReference type="AlphaFoldDB" id="A0A7I7MYC1"/>
<evidence type="ECO:0000313" key="7">
    <source>
        <dbReference type="EMBL" id="BBX76149.1"/>
    </source>
</evidence>